<organism evidence="6 7">
    <name type="scientific">Diutina rugosa</name>
    <name type="common">Yeast</name>
    <name type="synonym">Candida rugosa</name>
    <dbReference type="NCBI Taxonomy" id="5481"/>
    <lineage>
        <taxon>Eukaryota</taxon>
        <taxon>Fungi</taxon>
        <taxon>Dikarya</taxon>
        <taxon>Ascomycota</taxon>
        <taxon>Saccharomycotina</taxon>
        <taxon>Pichiomycetes</taxon>
        <taxon>Debaryomycetaceae</taxon>
        <taxon>Diutina</taxon>
    </lineage>
</organism>
<dbReference type="PROSITE" id="PS51526">
    <property type="entry name" value="RFX_DBD"/>
    <property type="match status" value="1"/>
</dbReference>
<dbReference type="GO" id="GO:0003677">
    <property type="term" value="F:DNA binding"/>
    <property type="evidence" value="ECO:0007669"/>
    <property type="project" value="InterPro"/>
</dbReference>
<dbReference type="AlphaFoldDB" id="A0A642UK03"/>
<dbReference type="OrthoDB" id="338531at2759"/>
<keyword evidence="2" id="KW-0805">Transcription regulation</keyword>
<name>A0A642UK03_DIURU</name>
<keyword evidence="1" id="KW-0156">Chromatin regulator</keyword>
<dbReference type="Proteomes" id="UP000449547">
    <property type="component" value="Unassembled WGS sequence"/>
</dbReference>
<dbReference type="OMA" id="KRFVIKG"/>
<accession>A0A642UK03</accession>
<evidence type="ECO:0000256" key="4">
    <source>
        <dbReference type="ARBA" id="ARBA00023242"/>
    </source>
</evidence>
<dbReference type="VEuPathDB" id="FungiDB:DIURU_005001"/>
<dbReference type="PANTHER" id="PTHR22970:SF14">
    <property type="entry name" value="AT-RICH INTERACTIVE DOMAIN-CONTAINING PROTEIN 2"/>
    <property type="match status" value="1"/>
</dbReference>
<dbReference type="GO" id="GO:0006325">
    <property type="term" value="P:chromatin organization"/>
    <property type="evidence" value="ECO:0007669"/>
    <property type="project" value="UniProtKB-KW"/>
</dbReference>
<keyword evidence="3" id="KW-0804">Transcription</keyword>
<feature type="domain" description="RFX-type winged-helix" evidence="5">
    <location>
        <begin position="387"/>
        <end position="493"/>
    </location>
</feature>
<dbReference type="EMBL" id="SWFT01000149">
    <property type="protein sequence ID" value="KAA8898146.1"/>
    <property type="molecule type" value="Genomic_DNA"/>
</dbReference>
<keyword evidence="7" id="KW-1185">Reference proteome</keyword>
<evidence type="ECO:0000256" key="1">
    <source>
        <dbReference type="ARBA" id="ARBA00022853"/>
    </source>
</evidence>
<dbReference type="InterPro" id="IPR052406">
    <property type="entry name" value="Chromatin_Remodeling_Comp"/>
</dbReference>
<dbReference type="GeneID" id="54783652"/>
<dbReference type="GO" id="GO:0006355">
    <property type="term" value="P:regulation of DNA-templated transcription"/>
    <property type="evidence" value="ECO:0007669"/>
    <property type="project" value="InterPro"/>
</dbReference>
<reference evidence="6 7" key="1">
    <citation type="submission" date="2019-07" db="EMBL/GenBank/DDBJ databases">
        <title>Genome assembly of two rare yeast pathogens: Diutina rugosa and Trichomonascus ciferrii.</title>
        <authorList>
            <person name="Mixao V."/>
            <person name="Saus E."/>
            <person name="Hansen A."/>
            <person name="Lass-Flor C."/>
            <person name="Gabaldon T."/>
        </authorList>
    </citation>
    <scope>NUCLEOTIDE SEQUENCE [LARGE SCALE GENOMIC DNA]</scope>
    <source>
        <strain evidence="6 7">CBS 613</strain>
    </source>
</reference>
<dbReference type="RefSeq" id="XP_034010403.1">
    <property type="nucleotide sequence ID" value="XM_034157936.1"/>
</dbReference>
<protein>
    <recommendedName>
        <fullName evidence="5">RFX-type winged-helix domain-containing protein</fullName>
    </recommendedName>
</protein>
<sequence>MSGLNAISVSAKTFSQNGQVDFVMYNGNSLSGYGYNAPIGHGHLGPTELQRVTMALRSGIDSEVSWALTTLTRISAHTNLVLPSHTFLGGEMIKYFTRPYQLIVEQKEDKVTSEMVSLSLDCLLSLRNCAQDLSNQQWLSQVKGLRKSLVEVLRFLSNWFFQGQQSAALKKYDNQFYEGLRYLVDLLEPLTCYWVNNSKSDPLFNILLADSQVVTDKSLFIGILKCLSHLLINKAKEERSSVLNPADDDGRSRAVNCIDVIKDTQLENFVNYLLVDDNELSFTVLEFLKMYLSSEAIHPKCSNVADSQLLRLNYLLELKGSKSSFNTLVKQLPLLVVSNLPLNEVSTKPLPQTLTKRSQFSGVPSTLPELSKELYNLIVRFPEPLRATTWLRCCYEPLLTSSQSGVETNGNSDIVPGEVTQISLWKAYEKQFQEIWDTEHQNPEFRPLLPAVDFIKNVTHAFPNSEAMVVNLESGPDEAPKKKFIIKGIQPRQFAVNIDIGNYEALKPSTVSSTNSAGNHKLPIGHMDQGKFDHAINGMIDSILDEGSRISKNSEFMTQINLYASDILTQILNEVFEANDNLVEDSTFRFYNSHWLPDVLYANPSLVESGLIDIRWLKYLV</sequence>
<gene>
    <name evidence="6" type="ORF">DIURU_005001</name>
</gene>
<dbReference type="InterPro" id="IPR003150">
    <property type="entry name" value="DNA-bd_RFX"/>
</dbReference>
<proteinExistence type="predicted"/>
<keyword evidence="4" id="KW-0539">Nucleus</keyword>
<dbReference type="PANTHER" id="PTHR22970">
    <property type="entry name" value="AT-RICH INTERACTIVE DOMAIN-CONTAINING PROTEIN 2"/>
    <property type="match status" value="1"/>
</dbReference>
<evidence type="ECO:0000313" key="6">
    <source>
        <dbReference type="EMBL" id="KAA8898146.1"/>
    </source>
</evidence>
<evidence type="ECO:0000256" key="3">
    <source>
        <dbReference type="ARBA" id="ARBA00023163"/>
    </source>
</evidence>
<evidence type="ECO:0000313" key="7">
    <source>
        <dbReference type="Proteomes" id="UP000449547"/>
    </source>
</evidence>
<evidence type="ECO:0000259" key="5">
    <source>
        <dbReference type="PROSITE" id="PS51526"/>
    </source>
</evidence>
<evidence type="ECO:0000256" key="2">
    <source>
        <dbReference type="ARBA" id="ARBA00023015"/>
    </source>
</evidence>
<comment type="caution">
    <text evidence="6">The sequence shown here is derived from an EMBL/GenBank/DDBJ whole genome shotgun (WGS) entry which is preliminary data.</text>
</comment>
<dbReference type="GO" id="GO:0016586">
    <property type="term" value="C:RSC-type complex"/>
    <property type="evidence" value="ECO:0007669"/>
    <property type="project" value="TreeGrafter"/>
</dbReference>